<accession>A0A7M6DLW6</accession>
<dbReference type="SUPFAM" id="SSF57625">
    <property type="entry name" value="Invertebrate chitin-binding proteins"/>
    <property type="match status" value="1"/>
</dbReference>
<dbReference type="InterPro" id="IPR036508">
    <property type="entry name" value="Chitin-bd_dom_sf"/>
</dbReference>
<dbReference type="EnsemblMetazoa" id="CLYHEMT015439.1">
    <property type="protein sequence ID" value="CLYHEMP015439.1"/>
    <property type="gene ID" value="CLYHEMG015439"/>
</dbReference>
<name>A0A7M6DLW6_9CNID</name>
<sequence length="219" mass="24972">LLEICLLIKEIEYFKTLFKDFRINSREKGGEDHHLRSQVISEEQTNMKVIIFTAFLAVAAALEVGTQTGTTPPAVPCPDSLCKGRADGNYEYYYYSRYNPHYFLQCSNGLAYCQACWPLSLEFSEPCNQCLYNRKDECVTTQPWEPATTFECLDKCPARGPHFSGNIEDDHNPHQYVACFHGQTVGCIACPKGLQFNEKWNACLYQGKYKTEPESPPKH</sequence>
<dbReference type="GO" id="GO:0008061">
    <property type="term" value="F:chitin binding"/>
    <property type="evidence" value="ECO:0007669"/>
    <property type="project" value="InterPro"/>
</dbReference>
<organism evidence="1 2">
    <name type="scientific">Clytia hemisphaerica</name>
    <dbReference type="NCBI Taxonomy" id="252671"/>
    <lineage>
        <taxon>Eukaryota</taxon>
        <taxon>Metazoa</taxon>
        <taxon>Cnidaria</taxon>
        <taxon>Hydrozoa</taxon>
        <taxon>Hydroidolina</taxon>
        <taxon>Leptothecata</taxon>
        <taxon>Obeliida</taxon>
        <taxon>Clytiidae</taxon>
        <taxon>Clytia</taxon>
    </lineage>
</organism>
<dbReference type="AlphaFoldDB" id="A0A7M6DLW6"/>
<proteinExistence type="predicted"/>
<reference evidence="1" key="1">
    <citation type="submission" date="2021-01" db="UniProtKB">
        <authorList>
            <consortium name="EnsemblMetazoa"/>
        </authorList>
    </citation>
    <scope>IDENTIFICATION</scope>
</reference>
<keyword evidence="2" id="KW-1185">Reference proteome</keyword>
<dbReference type="OrthoDB" id="6020543at2759"/>
<evidence type="ECO:0000313" key="1">
    <source>
        <dbReference type="EnsemblMetazoa" id="CLYHEMP015439.1"/>
    </source>
</evidence>
<dbReference type="Proteomes" id="UP000594262">
    <property type="component" value="Unplaced"/>
</dbReference>
<evidence type="ECO:0008006" key="3">
    <source>
        <dbReference type="Google" id="ProtNLM"/>
    </source>
</evidence>
<evidence type="ECO:0000313" key="2">
    <source>
        <dbReference type="Proteomes" id="UP000594262"/>
    </source>
</evidence>
<protein>
    <recommendedName>
        <fullName evidence="3">Chitin-binding type-2 domain-containing protein</fullName>
    </recommendedName>
</protein>